<dbReference type="InterPro" id="IPR019734">
    <property type="entry name" value="TPR_rpt"/>
</dbReference>
<proteinExistence type="inferred from homology"/>
<dbReference type="SUPFAM" id="SSF47413">
    <property type="entry name" value="lambda repressor-like DNA-binding domains"/>
    <property type="match status" value="1"/>
</dbReference>
<keyword evidence="5" id="KW-0677">Repeat</keyword>
<comment type="caution">
    <text evidence="13">The sequence shown here is derived from an EMBL/GenBank/DDBJ whole genome shotgun (WGS) entry which is preliminary data.</text>
</comment>
<dbReference type="SMART" id="SM00530">
    <property type="entry name" value="HTH_XRE"/>
    <property type="match status" value="1"/>
</dbReference>
<dbReference type="AlphaFoldDB" id="A0A402AP25"/>
<evidence type="ECO:0000256" key="2">
    <source>
        <dbReference type="ARBA" id="ARBA00009622"/>
    </source>
</evidence>
<keyword evidence="14" id="KW-1185">Reference proteome</keyword>
<dbReference type="PRINTS" id="PR00381">
    <property type="entry name" value="KINESINLIGHT"/>
</dbReference>
<evidence type="ECO:0000256" key="4">
    <source>
        <dbReference type="ARBA" id="ARBA00022701"/>
    </source>
</evidence>
<comment type="similarity">
    <text evidence="2">Belongs to the kinesin light chain family.</text>
</comment>
<dbReference type="PROSITE" id="PS50943">
    <property type="entry name" value="HTH_CROC1"/>
    <property type="match status" value="1"/>
</dbReference>
<evidence type="ECO:0000313" key="13">
    <source>
        <dbReference type="EMBL" id="GCE20877.1"/>
    </source>
</evidence>
<dbReference type="GO" id="GO:0043531">
    <property type="term" value="F:ADP binding"/>
    <property type="evidence" value="ECO:0007669"/>
    <property type="project" value="InterPro"/>
</dbReference>
<dbReference type="GO" id="GO:0003677">
    <property type="term" value="F:DNA binding"/>
    <property type="evidence" value="ECO:0007669"/>
    <property type="project" value="InterPro"/>
</dbReference>
<keyword evidence="7" id="KW-0175">Coiled coil</keyword>
<keyword evidence="8" id="KW-0505">Motor protein</keyword>
<dbReference type="GO" id="GO:0005737">
    <property type="term" value="C:cytoplasm"/>
    <property type="evidence" value="ECO:0007669"/>
    <property type="project" value="TreeGrafter"/>
</dbReference>
<organism evidence="13 14">
    <name type="scientific">Dictyobacter kobayashii</name>
    <dbReference type="NCBI Taxonomy" id="2014872"/>
    <lineage>
        <taxon>Bacteria</taxon>
        <taxon>Bacillati</taxon>
        <taxon>Chloroflexota</taxon>
        <taxon>Ktedonobacteria</taxon>
        <taxon>Ktedonobacterales</taxon>
        <taxon>Dictyobacteraceae</taxon>
        <taxon>Dictyobacter</taxon>
    </lineage>
</organism>
<feature type="repeat" description="TPR" evidence="10">
    <location>
        <begin position="725"/>
        <end position="758"/>
    </location>
</feature>
<name>A0A402AP25_9CHLR</name>
<evidence type="ECO:0000256" key="5">
    <source>
        <dbReference type="ARBA" id="ARBA00022737"/>
    </source>
</evidence>
<evidence type="ECO:0000256" key="6">
    <source>
        <dbReference type="ARBA" id="ARBA00022803"/>
    </source>
</evidence>
<dbReference type="InterPro" id="IPR001387">
    <property type="entry name" value="Cro/C1-type_HTH"/>
</dbReference>
<dbReference type="NCBIfam" id="NF040586">
    <property type="entry name" value="FxSxx_TPR"/>
    <property type="match status" value="1"/>
</dbReference>
<keyword evidence="6 10" id="KW-0802">TPR repeat</keyword>
<dbReference type="RefSeq" id="WP_161977578.1">
    <property type="nucleotide sequence ID" value="NZ_BIFS01000001.1"/>
</dbReference>
<feature type="region of interest" description="Disordered" evidence="11">
    <location>
        <begin position="71"/>
        <end position="101"/>
    </location>
</feature>
<feature type="repeat" description="TPR" evidence="10">
    <location>
        <begin position="641"/>
        <end position="674"/>
    </location>
</feature>
<dbReference type="InterPro" id="IPR002151">
    <property type="entry name" value="Kinesin_light"/>
</dbReference>
<evidence type="ECO:0000313" key="14">
    <source>
        <dbReference type="Proteomes" id="UP000287188"/>
    </source>
</evidence>
<evidence type="ECO:0000256" key="10">
    <source>
        <dbReference type="PROSITE-ProRule" id="PRU00339"/>
    </source>
</evidence>
<accession>A0A402AP25</accession>
<dbReference type="Pfam" id="PF13424">
    <property type="entry name" value="TPR_12"/>
    <property type="match status" value="4"/>
</dbReference>
<dbReference type="SMART" id="SM00028">
    <property type="entry name" value="TPR"/>
    <property type="match status" value="7"/>
</dbReference>
<dbReference type="SUPFAM" id="SSF52540">
    <property type="entry name" value="P-loop containing nucleoside triphosphate hydrolases"/>
    <property type="match status" value="1"/>
</dbReference>
<dbReference type="EMBL" id="BIFS01000001">
    <property type="protein sequence ID" value="GCE20877.1"/>
    <property type="molecule type" value="Genomic_DNA"/>
</dbReference>
<evidence type="ECO:0000256" key="7">
    <source>
        <dbReference type="ARBA" id="ARBA00023054"/>
    </source>
</evidence>
<dbReference type="GO" id="GO:0005874">
    <property type="term" value="C:microtubule"/>
    <property type="evidence" value="ECO:0007669"/>
    <property type="project" value="UniProtKB-KW"/>
</dbReference>
<keyword evidence="4" id="KW-0493">Microtubule</keyword>
<feature type="compositionally biased region" description="Low complexity" evidence="11">
    <location>
        <begin position="75"/>
        <end position="87"/>
    </location>
</feature>
<evidence type="ECO:0000256" key="1">
    <source>
        <dbReference type="ARBA" id="ARBA00004245"/>
    </source>
</evidence>
<keyword evidence="3" id="KW-0963">Cytoplasm</keyword>
<comment type="subcellular location">
    <subcellularLocation>
        <location evidence="1">Cytoplasm</location>
        <location evidence="1">Cytoskeleton</location>
    </subcellularLocation>
</comment>
<dbReference type="InterPro" id="IPR056681">
    <property type="entry name" value="DUF7779"/>
</dbReference>
<dbReference type="PROSITE" id="PS50005">
    <property type="entry name" value="TPR"/>
    <property type="match status" value="4"/>
</dbReference>
<keyword evidence="9" id="KW-0206">Cytoskeleton</keyword>
<dbReference type="InterPro" id="IPR011990">
    <property type="entry name" value="TPR-like_helical_dom_sf"/>
</dbReference>
<sequence>MRNERLRRQRVLRNWRQQDVADQIGVSIVTYQRWERGNQQPSAYYRIKLCSLFDASPQELGLIEDALPATSKDLSTSTSKGSPSSPAEESEEATAEQPASTPNEEIMLWTVPYTRNPYFTGREEILAQLEQQFAISHKGDIHQPTVAQLLAITGLGGIGKTQIAVEYAYCARTEGRYVHTIWVNASSEESIMTDFIALAAQIPEFAAQHEADQRQLTLAIIHWFEYCEQPWLLIVDNVDDLSFIYNYLPRRGNGNILLTTRASAVGSLTIPISLETMSVDEGTRFLLRRARRPHTLPEEVAEAEKIVTALGQFPLALDQAGAYIEETASRFSDYRLLYEQHRHALLSRRGWQSMRYPESVATTWSLSFQRIEQSNPAAAELLNLCAFLAPDDIPEELLINGASQWPPALQKAVSDLFTFNQMLEELLSFSLVKRLTEHRLLSLHRLVQVVIRARMSAQEQCQWTERIARAVWLAFPDNPRDNVAVWRKCQRNMAQVQALDALVQQYQLLLPEAAEMFDRTATYLGERAMYRQAEAFNKRALHIWERLVPPDYLKLVASLNGLAQLYYEQGKYAEAEPLRQRALQILEQQVTAPQPYLMTITLHGLGFLYSEQGRYAEAEPIYQQALRIWEEQVGSEQPHLAYLLHGQGFLYSEQGRYAEAEPLFLRALRIREQQLGPEHLRTAYTLHALAVLYTQQGRNAEAEPLFLRALCIREQQLGPEHLKTGIVLNGVGLLYYKQGKYVEAELFYQRALHIWEQQVQSAHPQVAITLNGLANIYHIHGKDAEAERLYQRALHIHESYLTPQHYKTACVLYDCARFQQDRGRLSEARSLYQQALEIQQHVFGADHPTTMATRQHMHDVQAALQPKKGTQH</sequence>
<reference evidence="14" key="1">
    <citation type="submission" date="2018-12" db="EMBL/GenBank/DDBJ databases">
        <title>Tengunoibacter tsumagoiensis gen. nov., sp. nov., Dictyobacter kobayashii sp. nov., D. alpinus sp. nov., and D. joshuensis sp. nov. and description of Dictyobacteraceae fam. nov. within the order Ktedonobacterales isolated from Tengu-no-mugimeshi.</title>
        <authorList>
            <person name="Wang C.M."/>
            <person name="Zheng Y."/>
            <person name="Sakai Y."/>
            <person name="Toyoda A."/>
            <person name="Minakuchi Y."/>
            <person name="Abe K."/>
            <person name="Yokota A."/>
            <person name="Yabe S."/>
        </authorList>
    </citation>
    <scope>NUCLEOTIDE SEQUENCE [LARGE SCALE GENOMIC DNA]</scope>
    <source>
        <strain evidence="14">Uno11</strain>
    </source>
</reference>
<dbReference type="Proteomes" id="UP000287188">
    <property type="component" value="Unassembled WGS sequence"/>
</dbReference>
<evidence type="ECO:0000256" key="3">
    <source>
        <dbReference type="ARBA" id="ARBA00022490"/>
    </source>
</evidence>
<protein>
    <submittedName>
        <fullName evidence="13">Tetratricopeptide repeat protein</fullName>
    </submittedName>
</protein>
<dbReference type="SUPFAM" id="SSF48452">
    <property type="entry name" value="TPR-like"/>
    <property type="match status" value="1"/>
</dbReference>
<evidence type="ECO:0000256" key="9">
    <source>
        <dbReference type="ARBA" id="ARBA00023212"/>
    </source>
</evidence>
<dbReference type="GO" id="GO:0007018">
    <property type="term" value="P:microtubule-based movement"/>
    <property type="evidence" value="ECO:0007669"/>
    <property type="project" value="TreeGrafter"/>
</dbReference>
<dbReference type="InterPro" id="IPR010982">
    <property type="entry name" value="Lambda_DNA-bd_dom_sf"/>
</dbReference>
<feature type="repeat" description="TPR" evidence="10">
    <location>
        <begin position="556"/>
        <end position="589"/>
    </location>
</feature>
<feature type="domain" description="HTH cro/C1-type" evidence="12">
    <location>
        <begin position="6"/>
        <end position="60"/>
    </location>
</feature>
<dbReference type="GO" id="GO:0019894">
    <property type="term" value="F:kinesin binding"/>
    <property type="evidence" value="ECO:0007669"/>
    <property type="project" value="TreeGrafter"/>
</dbReference>
<dbReference type="CDD" id="cd00093">
    <property type="entry name" value="HTH_XRE"/>
    <property type="match status" value="1"/>
</dbReference>
<dbReference type="Gene3D" id="1.10.260.40">
    <property type="entry name" value="lambda repressor-like DNA-binding domains"/>
    <property type="match status" value="1"/>
</dbReference>
<dbReference type="Gene3D" id="3.40.50.300">
    <property type="entry name" value="P-loop containing nucleotide triphosphate hydrolases"/>
    <property type="match status" value="1"/>
</dbReference>
<dbReference type="Pfam" id="PF01381">
    <property type="entry name" value="HTH_3"/>
    <property type="match status" value="1"/>
</dbReference>
<dbReference type="PANTHER" id="PTHR45783:SF3">
    <property type="entry name" value="KINESIN LIGHT CHAIN"/>
    <property type="match status" value="1"/>
</dbReference>
<dbReference type="Pfam" id="PF25000">
    <property type="entry name" value="DUF7779"/>
    <property type="match status" value="1"/>
</dbReference>
<gene>
    <name evidence="13" type="ORF">KDK_46770</name>
</gene>
<evidence type="ECO:0000259" key="12">
    <source>
        <dbReference type="PROSITE" id="PS50943"/>
    </source>
</evidence>
<evidence type="ECO:0000256" key="11">
    <source>
        <dbReference type="SAM" id="MobiDB-lite"/>
    </source>
</evidence>
<dbReference type="InterPro" id="IPR027417">
    <property type="entry name" value="P-loop_NTPase"/>
</dbReference>
<dbReference type="Gene3D" id="1.25.40.10">
    <property type="entry name" value="Tetratricopeptide repeat domain"/>
    <property type="match status" value="3"/>
</dbReference>
<dbReference type="InterPro" id="IPR002182">
    <property type="entry name" value="NB-ARC"/>
</dbReference>
<feature type="repeat" description="TPR" evidence="10">
    <location>
        <begin position="599"/>
        <end position="632"/>
    </location>
</feature>
<dbReference type="GO" id="GO:0005871">
    <property type="term" value="C:kinesin complex"/>
    <property type="evidence" value="ECO:0007669"/>
    <property type="project" value="InterPro"/>
</dbReference>
<dbReference type="Pfam" id="PF00931">
    <property type="entry name" value="NB-ARC"/>
    <property type="match status" value="1"/>
</dbReference>
<dbReference type="PANTHER" id="PTHR45783">
    <property type="entry name" value="KINESIN LIGHT CHAIN"/>
    <property type="match status" value="1"/>
</dbReference>
<evidence type="ECO:0000256" key="8">
    <source>
        <dbReference type="ARBA" id="ARBA00023175"/>
    </source>
</evidence>